<dbReference type="Pfam" id="PF02597">
    <property type="entry name" value="ThiS"/>
    <property type="match status" value="1"/>
</dbReference>
<proteinExistence type="predicted"/>
<dbReference type="SUPFAM" id="SSF54285">
    <property type="entry name" value="MoaD/ThiS"/>
    <property type="match status" value="1"/>
</dbReference>
<reference evidence="2" key="1">
    <citation type="submission" date="2019-10" db="EMBL/GenBank/DDBJ databases">
        <title>Streptomyces sp. nov., a novel actinobacterium isolated from alkaline environment.</title>
        <authorList>
            <person name="Golinska P."/>
        </authorList>
    </citation>
    <scope>NUCLEOTIDE SEQUENCE [LARGE SCALE GENOMIC DNA]</scope>
    <source>
        <strain evidence="2">DSM 42108</strain>
    </source>
</reference>
<evidence type="ECO:0000313" key="2">
    <source>
        <dbReference type="Proteomes" id="UP000530234"/>
    </source>
</evidence>
<sequence>MNDRTEPHVTVSLNGERRTLPVGSTLAGAVAAIVPAGGTTGRGMAAALNENVVPRAAWERTPLGDGDRVEVLTAVQGG</sequence>
<gene>
    <name evidence="1" type="primary">thiS</name>
    <name evidence="1" type="ORF">FOE67_20060</name>
</gene>
<dbReference type="EMBL" id="VKHS01000608">
    <property type="protein sequence ID" value="MBB0231728.1"/>
    <property type="molecule type" value="Genomic_DNA"/>
</dbReference>
<dbReference type="Proteomes" id="UP000530234">
    <property type="component" value="Unassembled WGS sequence"/>
</dbReference>
<comment type="caution">
    <text evidence="1">The sequence shown here is derived from an EMBL/GenBank/DDBJ whole genome shotgun (WGS) entry which is preliminary data.</text>
</comment>
<dbReference type="InterPro" id="IPR012675">
    <property type="entry name" value="Beta-grasp_dom_sf"/>
</dbReference>
<keyword evidence="2" id="KW-1185">Reference proteome</keyword>
<dbReference type="NCBIfam" id="TIGR01683">
    <property type="entry name" value="thiS"/>
    <property type="match status" value="1"/>
</dbReference>
<dbReference type="RefSeq" id="WP_182666286.1">
    <property type="nucleotide sequence ID" value="NZ_VKHS01000608.1"/>
</dbReference>
<dbReference type="InterPro" id="IPR016155">
    <property type="entry name" value="Mopterin_synth/thiamin_S_b"/>
</dbReference>
<protein>
    <submittedName>
        <fullName evidence="1">Sulfur carrier protein ThiS</fullName>
    </submittedName>
</protein>
<dbReference type="PANTHER" id="PTHR34472:SF1">
    <property type="entry name" value="SULFUR CARRIER PROTEIN THIS"/>
    <property type="match status" value="1"/>
</dbReference>
<dbReference type="AlphaFoldDB" id="A0A7W3XYA1"/>
<evidence type="ECO:0000313" key="1">
    <source>
        <dbReference type="EMBL" id="MBB0231728.1"/>
    </source>
</evidence>
<dbReference type="CDD" id="cd00565">
    <property type="entry name" value="Ubl_ThiS"/>
    <property type="match status" value="1"/>
</dbReference>
<organism evidence="1 2">
    <name type="scientific">Streptomyces calidiresistens</name>
    <dbReference type="NCBI Taxonomy" id="1485586"/>
    <lineage>
        <taxon>Bacteria</taxon>
        <taxon>Bacillati</taxon>
        <taxon>Actinomycetota</taxon>
        <taxon>Actinomycetes</taxon>
        <taxon>Kitasatosporales</taxon>
        <taxon>Streptomycetaceae</taxon>
        <taxon>Streptomyces</taxon>
    </lineage>
</organism>
<name>A0A7W3XYA1_9ACTN</name>
<dbReference type="PANTHER" id="PTHR34472">
    <property type="entry name" value="SULFUR CARRIER PROTEIN THIS"/>
    <property type="match status" value="1"/>
</dbReference>
<dbReference type="InterPro" id="IPR003749">
    <property type="entry name" value="ThiS/MoaD-like"/>
</dbReference>
<dbReference type="Gene3D" id="3.10.20.30">
    <property type="match status" value="1"/>
</dbReference>
<dbReference type="InterPro" id="IPR010035">
    <property type="entry name" value="Thi_S"/>
</dbReference>
<accession>A0A7W3XYA1</accession>